<reference evidence="1" key="1">
    <citation type="submission" date="2019-11" db="EMBL/GenBank/DDBJ databases">
        <title>Genome-resolved metagenomics to study the prevalence of co-infection and intraspecific heterogeneity among plant pathogen metapopulations.</title>
        <authorList>
            <person name="Newberry E."/>
            <person name="Bhandari R."/>
            <person name="Kemble J."/>
            <person name="Sikora E."/>
            <person name="Potnis N."/>
        </authorList>
    </citation>
    <scope>NUCLEOTIDE SEQUENCE</scope>
    <source>
        <strain evidence="1">Xe_Pep_Tuscaloosa_18b</strain>
    </source>
</reference>
<organism evidence="1">
    <name type="scientific">Xanthomonas euvesicatoria</name>
    <dbReference type="NCBI Taxonomy" id="456327"/>
    <lineage>
        <taxon>Bacteria</taxon>
        <taxon>Pseudomonadati</taxon>
        <taxon>Pseudomonadota</taxon>
        <taxon>Gammaproteobacteria</taxon>
        <taxon>Lysobacterales</taxon>
        <taxon>Lysobacteraceae</taxon>
        <taxon>Xanthomonas</taxon>
    </lineage>
</organism>
<proteinExistence type="predicted"/>
<sequence>MARRALCQINVLIAFYGNGNRDSELTDDTLCKVLSQVQSELIQIETLAKKPA</sequence>
<dbReference type="RefSeq" id="WP_155405764.1">
    <property type="nucleotide sequence ID" value="NZ_CP157488.1"/>
</dbReference>
<dbReference type="AlphaFoldDB" id="A0A6B3KG41"/>
<protein>
    <submittedName>
        <fullName evidence="1">Uncharacterized protein</fullName>
    </submittedName>
</protein>
<comment type="caution">
    <text evidence="1">The sequence shown here is derived from an EMBL/GenBank/DDBJ whole genome shotgun (WGS) entry which is preliminary data.</text>
</comment>
<evidence type="ECO:0000313" key="1">
    <source>
        <dbReference type="EMBL" id="NEK73515.1"/>
    </source>
</evidence>
<dbReference type="EMBL" id="JAAGYV010000076">
    <property type="protein sequence ID" value="NEK73515.1"/>
    <property type="molecule type" value="Genomic_DNA"/>
</dbReference>
<accession>A0A6B3KG41</accession>
<gene>
    <name evidence="1" type="ORF">G3W62_12100</name>
</gene>
<name>A0A6B3KG41_XANEU</name>